<dbReference type="Proteomes" id="UP000167495">
    <property type="component" value="Genome"/>
</dbReference>
<dbReference type="Gene3D" id="3.40.50.1820">
    <property type="entry name" value="alpha/beta hydrolase"/>
    <property type="match status" value="1"/>
</dbReference>
<keyword evidence="1" id="KW-1133">Transmembrane helix</keyword>
<keyword evidence="1" id="KW-0812">Transmembrane</keyword>
<proteinExistence type="predicted"/>
<accession>A0A096ZH62</accession>
<dbReference type="EMBL" id="KM096545">
    <property type="protein sequence ID" value="AIS19833.1"/>
    <property type="molecule type" value="Genomic_DNA"/>
</dbReference>
<keyword evidence="1" id="KW-0472">Membrane</keyword>
<name>A0A096ZH42_9ADEN</name>
<reference evidence="3 4" key="1">
    <citation type="journal article" date="2015" name="PLoS ONE">
        <title>Pathogenicity and Complete Genome Characterization of Fowl Adenoviruses Isolated from Chickens Associated with Inclusion Body Hepatitis and Hydropericardium Syndrome in China.</title>
        <authorList>
            <person name="Zhao J."/>
            <person name="Zhong Q."/>
            <person name="Zhao Y."/>
            <person name="Hu Y.X."/>
            <person name="Zhang G.Z."/>
        </authorList>
    </citation>
    <scope>NUCLEOTIDE SEQUENCE [LARGE SCALE GENOMIC DNA]</scope>
    <source>
        <strain evidence="2">HBQ12</strain>
    </source>
</reference>
<feature type="transmembrane region" description="Helical" evidence="1">
    <location>
        <begin position="700"/>
        <end position="718"/>
    </location>
</feature>
<sequence length="740" mass="82370">MKILAVVSTVIFGSGRDNHMGGYRSKFCVLFQLFGVLLGASAFSGTKSEGCHDLVNRSCVARPPATKLEAPKSAGNPNRLPSRITWYGSHGGVPKFHDARYEYGVYHKMHNAFAGKSDIVLLIPGWYLGYDSFRKVLRFHQKMTPAVGVVLVDYRLYYDTDGLHADFRKFLADIPDTKKLHCIGHSAGAHACSTICRQYSQLSKGHRCIRIVGLEPTFVSGGLDKSDADYVVVLKTQYSWITGGYTASEDLMVEDKGGRSCGIHGGWSGRVCGESVWGATVCEEFSWGNTWSLSGCYHRMIVPKFLKTLDVKTGLPVFHVLQEGSRVGPVRSTWNGYTLSRDYRYDSYFNHHSIKYMTEMAYSPILKKDFVSSIMIIVVASHDSRVYMGGYSVQTLRYGKYDVTTEIAYTELAEGSLWIHHLNPNAHIYLVHVITPQGFYQVSDSVAPLADRQIMTGGSVRTMYCTRTPDPLGRPSHYCMYTKEHFPIMQYRTMLNANGGDHVTVPPTAGCLVDKNTTAGMIISQLSDMHVTVGRKLQIDLSRSPFWLMSVDLTDRVGTHRLVSYWDTCVTSSQCVFHLNRMKKEFNVTFFAEDVYDLEFFLQFEVIKLKVTVSSPVNRVVEKVTIAEPIANYTSANATSVWESSDPTPTSEYGWNETATNGDTIVISLNASEPIPRLEALQAPVQISSEEGSKGVSTEALFLTGVGLAFVAMMVVLIRTRSRKPKGTPPLLSSEESFTL</sequence>
<dbReference type="SUPFAM" id="SSF53474">
    <property type="entry name" value="alpha/beta-Hydrolases"/>
    <property type="match status" value="1"/>
</dbReference>
<organism evidence="2 4">
    <name type="scientific">Fowl aviadenovirus D</name>
    <dbReference type="NCBI Taxonomy" id="190064"/>
    <lineage>
        <taxon>Viruses</taxon>
        <taxon>Varidnaviria</taxon>
        <taxon>Bamfordvirae</taxon>
        <taxon>Preplasmiviricota</taxon>
        <taxon>Polisuviricotina</taxon>
        <taxon>Pharingeaviricetes</taxon>
        <taxon>Rowavirales</taxon>
        <taxon>Adenoviridae</taxon>
        <taxon>Aviadenovirus</taxon>
        <taxon>Aviadenovirus gallinae</taxon>
    </lineage>
</organism>
<evidence type="ECO:0000313" key="3">
    <source>
        <dbReference type="Proteomes" id="UP000167495"/>
    </source>
</evidence>
<dbReference type="EMBL" id="KM096546">
    <property type="protein sequence ID" value="AIS19853.1"/>
    <property type="molecule type" value="Genomic_DNA"/>
</dbReference>
<accession>A0A096ZH42</accession>
<dbReference type="InterPro" id="IPR029058">
    <property type="entry name" value="AB_hydrolase_fold"/>
</dbReference>
<protein>
    <submittedName>
        <fullName evidence="2">ORF19</fullName>
    </submittedName>
</protein>
<evidence type="ECO:0000313" key="2">
    <source>
        <dbReference type="EMBL" id="AIS19833.1"/>
    </source>
</evidence>
<evidence type="ECO:0000313" key="4">
    <source>
        <dbReference type="Proteomes" id="UP000170800"/>
    </source>
</evidence>
<dbReference type="Proteomes" id="UP000170800">
    <property type="component" value="Segment"/>
</dbReference>
<evidence type="ECO:0000256" key="1">
    <source>
        <dbReference type="SAM" id="Phobius"/>
    </source>
</evidence>